<gene>
    <name evidence="1" type="ORF">MNBD_PLANCTO03-901</name>
</gene>
<accession>A0A3B1DIM3</accession>
<protein>
    <submittedName>
        <fullName evidence="1">Uncharacterized protein</fullName>
    </submittedName>
</protein>
<reference evidence="1" key="1">
    <citation type="submission" date="2018-06" db="EMBL/GenBank/DDBJ databases">
        <authorList>
            <person name="Zhirakovskaya E."/>
        </authorList>
    </citation>
    <scope>NUCLEOTIDE SEQUENCE</scope>
</reference>
<sequence>MRTHTVVSIVASLVALTASAGLAQSQGNPALHHLSEFKASTFTMSSQGEPALAVAPDGSFAVVWSSRRQQEGRYGVYMQRFDSRGVAVGLETPLNLWTASHVLSPVIDIARDGSAWTAWQSAGQDGHAGAIIARHFDATGVGGAEILANDRTEGEQAGPIVA</sequence>
<proteinExistence type="predicted"/>
<feature type="non-terminal residue" evidence="1">
    <location>
        <position position="162"/>
    </location>
</feature>
<organism evidence="1">
    <name type="scientific">hydrothermal vent metagenome</name>
    <dbReference type="NCBI Taxonomy" id="652676"/>
    <lineage>
        <taxon>unclassified sequences</taxon>
        <taxon>metagenomes</taxon>
        <taxon>ecological metagenomes</taxon>
    </lineage>
</organism>
<dbReference type="EMBL" id="UOGK01000015">
    <property type="protein sequence ID" value="VAX35858.1"/>
    <property type="molecule type" value="Genomic_DNA"/>
</dbReference>
<dbReference type="AlphaFoldDB" id="A0A3B1DIM3"/>
<evidence type="ECO:0000313" key="1">
    <source>
        <dbReference type="EMBL" id="VAX35858.1"/>
    </source>
</evidence>
<name>A0A3B1DIM3_9ZZZZ</name>